<evidence type="ECO:0000313" key="3">
    <source>
        <dbReference type="EMBL" id="RNI25676.1"/>
    </source>
</evidence>
<sequence length="407" mass="45732">MKKTLLSLFLLLGSLSVLAQHNFKPGYIIQQNDTIWGLVDHKGDRLSGSKVNFKKSESASIETFSPLQIEGYGLKEGFKYETRQVATGDSTKTHFFTLLVKGKASLYSFRDKDSKDHFYLLKNDSLQELISYSVSEERQGRKVLVPYHLYRGTLNQAFKDCPAEMAGTRGLPFTQKALINLVVRYNQCSNPASLTYVETPTKSIFTWGIVAGGSTSTLQVKGGPSIQNQDQRLTSSFVPAVGLFVNSTLPWINPKLSLQVELQYTRNQYAKSFSEQVNTFRRDYDLALDLHYVKLPILARYSFPIKKINPFLSAGFINSYAVKFTQELTTTSSNSVQENTSVKKESYMEDFRKYAQSFAVGGGVLFPISSNHQLSVEGRYEKGNGFSKITTIGTTTDQFYFLLGISF</sequence>
<dbReference type="OrthoDB" id="952442at2"/>
<dbReference type="InterPro" id="IPR011250">
    <property type="entry name" value="OMP/PagP_B-barrel"/>
</dbReference>
<reference evidence="3 4" key="1">
    <citation type="submission" date="2018-11" db="EMBL/GenBank/DDBJ databases">
        <title>Rufibacter latericius sp. nov., isolated from water in Baiyang Lake.</title>
        <authorList>
            <person name="Yang Y."/>
        </authorList>
    </citation>
    <scope>NUCLEOTIDE SEQUENCE [LARGE SCALE GENOMIC DNA]</scope>
    <source>
        <strain evidence="3 4">R-22-1c-1</strain>
    </source>
</reference>
<dbReference type="Proteomes" id="UP000272117">
    <property type="component" value="Unassembled WGS sequence"/>
</dbReference>
<feature type="chain" id="PRO_5018152904" evidence="1">
    <location>
        <begin position="20"/>
        <end position="407"/>
    </location>
</feature>
<comment type="caution">
    <text evidence="3">The sequence shown here is derived from an EMBL/GenBank/DDBJ whole genome shotgun (WGS) entry which is preliminary data.</text>
</comment>
<feature type="domain" description="Outer membrane protein beta-barrel" evidence="2">
    <location>
        <begin position="205"/>
        <end position="382"/>
    </location>
</feature>
<protein>
    <submittedName>
        <fullName evidence="3">PorT family protein</fullName>
    </submittedName>
</protein>
<gene>
    <name evidence="3" type="ORF">EFB08_12520</name>
</gene>
<dbReference type="Pfam" id="PF13568">
    <property type="entry name" value="OMP_b-brl_2"/>
    <property type="match status" value="1"/>
</dbReference>
<evidence type="ECO:0000256" key="1">
    <source>
        <dbReference type="SAM" id="SignalP"/>
    </source>
</evidence>
<dbReference type="EMBL" id="RJJD01000008">
    <property type="protein sequence ID" value="RNI25676.1"/>
    <property type="molecule type" value="Genomic_DNA"/>
</dbReference>
<keyword evidence="1" id="KW-0732">Signal</keyword>
<organism evidence="3 4">
    <name type="scientific">Rufibacter latericius</name>
    <dbReference type="NCBI Taxonomy" id="2487040"/>
    <lineage>
        <taxon>Bacteria</taxon>
        <taxon>Pseudomonadati</taxon>
        <taxon>Bacteroidota</taxon>
        <taxon>Cytophagia</taxon>
        <taxon>Cytophagales</taxon>
        <taxon>Hymenobacteraceae</taxon>
        <taxon>Rufibacter</taxon>
    </lineage>
</organism>
<dbReference type="AlphaFoldDB" id="A0A3M9MJL2"/>
<evidence type="ECO:0000259" key="2">
    <source>
        <dbReference type="Pfam" id="PF13568"/>
    </source>
</evidence>
<proteinExistence type="predicted"/>
<dbReference type="InterPro" id="IPR025665">
    <property type="entry name" value="Beta-barrel_OMP_2"/>
</dbReference>
<name>A0A3M9MJL2_9BACT</name>
<feature type="signal peptide" evidence="1">
    <location>
        <begin position="1"/>
        <end position="19"/>
    </location>
</feature>
<dbReference type="SUPFAM" id="SSF56925">
    <property type="entry name" value="OMPA-like"/>
    <property type="match status" value="1"/>
</dbReference>
<accession>A0A3M9MJL2</accession>
<keyword evidence="4" id="KW-1185">Reference proteome</keyword>
<evidence type="ECO:0000313" key="4">
    <source>
        <dbReference type="Proteomes" id="UP000272117"/>
    </source>
</evidence>